<gene>
    <name evidence="1" type="ORF">ACFFX0_13555</name>
</gene>
<dbReference type="Proteomes" id="UP001589575">
    <property type="component" value="Unassembled WGS sequence"/>
</dbReference>
<protein>
    <submittedName>
        <fullName evidence="1">Uncharacterized protein</fullName>
    </submittedName>
</protein>
<dbReference type="EMBL" id="JBHMFI010000001">
    <property type="protein sequence ID" value="MFB9072173.1"/>
    <property type="molecule type" value="Genomic_DNA"/>
</dbReference>
<evidence type="ECO:0000313" key="1">
    <source>
        <dbReference type="EMBL" id="MFB9072173.1"/>
    </source>
</evidence>
<comment type="caution">
    <text evidence="1">The sequence shown here is derived from an EMBL/GenBank/DDBJ whole genome shotgun (WGS) entry which is preliminary data.</text>
</comment>
<keyword evidence="2" id="KW-1185">Reference proteome</keyword>
<accession>A0ABV5FZR6</accession>
<name>A0ABV5FZR6_9MICC</name>
<reference evidence="1 2" key="1">
    <citation type="submission" date="2024-09" db="EMBL/GenBank/DDBJ databases">
        <authorList>
            <person name="Sun Q."/>
            <person name="Mori K."/>
        </authorList>
    </citation>
    <scope>NUCLEOTIDE SEQUENCE [LARGE SCALE GENOMIC DNA]</scope>
    <source>
        <strain evidence="1 2">CCM 7609</strain>
    </source>
</reference>
<evidence type="ECO:0000313" key="2">
    <source>
        <dbReference type="Proteomes" id="UP001589575"/>
    </source>
</evidence>
<organism evidence="1 2">
    <name type="scientific">Citricoccus parietis</name>
    <dbReference type="NCBI Taxonomy" id="592307"/>
    <lineage>
        <taxon>Bacteria</taxon>
        <taxon>Bacillati</taxon>
        <taxon>Actinomycetota</taxon>
        <taxon>Actinomycetes</taxon>
        <taxon>Micrococcales</taxon>
        <taxon>Micrococcaceae</taxon>
        <taxon>Citricoccus</taxon>
    </lineage>
</organism>
<sequence>MGWRSRISPRVVHGRRGPICRAWTSPRSSSSRSGGAMYMISPSGCLGADFQRFGSK</sequence>
<proteinExistence type="predicted"/>